<dbReference type="GO" id="GO:0016358">
    <property type="term" value="P:dendrite development"/>
    <property type="evidence" value="ECO:0007669"/>
    <property type="project" value="TreeGrafter"/>
</dbReference>
<evidence type="ECO:0000313" key="8">
    <source>
        <dbReference type="EMBL" id="KAJ7308801.1"/>
    </source>
</evidence>
<dbReference type="GO" id="GO:0010976">
    <property type="term" value="P:positive regulation of neuron projection development"/>
    <property type="evidence" value="ECO:0007669"/>
    <property type="project" value="TreeGrafter"/>
</dbReference>
<feature type="compositionally biased region" description="Acidic residues" evidence="6">
    <location>
        <begin position="887"/>
        <end position="898"/>
    </location>
</feature>
<feature type="domain" description="EGF-like" evidence="7">
    <location>
        <begin position="287"/>
        <end position="321"/>
    </location>
</feature>
<dbReference type="GO" id="GO:0016322">
    <property type="term" value="P:neuron remodeling"/>
    <property type="evidence" value="ECO:0007669"/>
    <property type="project" value="TreeGrafter"/>
</dbReference>
<dbReference type="PANTHER" id="PTHR24043:SF0">
    <property type="entry name" value="SCAVENGER RECEPTOR CLASS F MEMBER 1"/>
    <property type="match status" value="1"/>
</dbReference>
<reference evidence="8" key="1">
    <citation type="journal article" date="2023" name="DNA Res.">
        <title>Chromosome-level genome assembly of Phrynocephalus forsythii using third-generation DNA sequencing and Hi-C analysis.</title>
        <authorList>
            <person name="Qi Y."/>
            <person name="Zhao W."/>
            <person name="Zhao Y."/>
            <person name="Niu C."/>
            <person name="Cao S."/>
            <person name="Zhang Y."/>
        </authorList>
    </citation>
    <scope>NUCLEOTIDE SEQUENCE</scope>
    <source>
        <tissue evidence="8">Muscle</tissue>
    </source>
</reference>
<feature type="compositionally biased region" description="Basic and acidic residues" evidence="6">
    <location>
        <begin position="806"/>
        <end position="820"/>
    </location>
</feature>
<dbReference type="Gene3D" id="2.10.25.10">
    <property type="entry name" value="Laminin"/>
    <property type="match status" value="1"/>
</dbReference>
<evidence type="ECO:0000256" key="1">
    <source>
        <dbReference type="ARBA" id="ARBA00022536"/>
    </source>
</evidence>
<dbReference type="FunFam" id="2.170.300.10:FF:000041">
    <property type="entry name" value="Tyrosine protein kinase receptor tie-1, putative"/>
    <property type="match status" value="1"/>
</dbReference>
<proteinExistence type="predicted"/>
<dbReference type="GO" id="GO:0005044">
    <property type="term" value="F:scavenger receptor activity"/>
    <property type="evidence" value="ECO:0007669"/>
    <property type="project" value="InterPro"/>
</dbReference>
<dbReference type="PANTHER" id="PTHR24043">
    <property type="entry name" value="SCAVENGER RECEPTOR CLASS F"/>
    <property type="match status" value="1"/>
</dbReference>
<evidence type="ECO:0000259" key="7">
    <source>
        <dbReference type="PROSITE" id="PS50026"/>
    </source>
</evidence>
<keyword evidence="1 5" id="KW-0245">EGF-like domain</keyword>
<accession>A0A9Q1ASJ6</accession>
<dbReference type="GO" id="GO:0030169">
    <property type="term" value="F:low-density lipoprotein particle binding"/>
    <property type="evidence" value="ECO:0007669"/>
    <property type="project" value="TreeGrafter"/>
</dbReference>
<dbReference type="InterPro" id="IPR002049">
    <property type="entry name" value="LE_dom"/>
</dbReference>
<dbReference type="SMART" id="SM00181">
    <property type="entry name" value="EGF"/>
    <property type="match status" value="7"/>
</dbReference>
<keyword evidence="9" id="KW-1185">Reference proteome</keyword>
<dbReference type="GO" id="GO:0016020">
    <property type="term" value="C:membrane"/>
    <property type="evidence" value="ECO:0007669"/>
    <property type="project" value="TreeGrafter"/>
</dbReference>
<evidence type="ECO:0000256" key="4">
    <source>
        <dbReference type="ARBA" id="ARBA00023157"/>
    </source>
</evidence>
<feature type="region of interest" description="Disordered" evidence="6">
    <location>
        <begin position="726"/>
        <end position="752"/>
    </location>
</feature>
<dbReference type="OrthoDB" id="6130531at2759"/>
<feature type="region of interest" description="Disordered" evidence="6">
    <location>
        <begin position="792"/>
        <end position="931"/>
    </location>
</feature>
<evidence type="ECO:0000256" key="5">
    <source>
        <dbReference type="PROSITE-ProRule" id="PRU00076"/>
    </source>
</evidence>
<dbReference type="Proteomes" id="UP001142489">
    <property type="component" value="Unassembled WGS sequence"/>
</dbReference>
<gene>
    <name evidence="8" type="ORF">JRQ81_008068</name>
</gene>
<dbReference type="EMBL" id="JAPFRF010000017">
    <property type="protein sequence ID" value="KAJ7308801.1"/>
    <property type="molecule type" value="Genomic_DNA"/>
</dbReference>
<evidence type="ECO:0000256" key="3">
    <source>
        <dbReference type="ARBA" id="ARBA00022737"/>
    </source>
</evidence>
<sequence length="931" mass="98832">MVSPVKNPPPVVAFLCSASVLPPYPFLSPLSWLPQESPRRKWGRRGGGERTAGCLAGPLRAGRGLQEGRRAMDLWPLLLVCLQAHGAAGRPPPLDPNGRNVCRSNSHPPFLSCCPGWEQEGQECSLALCTGPDACREEEVCVRPGLCRCRPGFFGYHCMARCPDQYWGSDCKERCLCHPNGKCHPASGQCSCHPAWWGALCQSACPCGARGRCDPLTGACRCEPGWWAPDCSRPCLCNLAGSRCDSATGRCLCHPGWWGRRCTSPCHCHGSPCAQETGRCECQPGRWGAACQHPCQCLHGSCSPQNGRCTCQAGYQGQSCADPCPAGTYGPQCSHGCGHCRREEPCSPVDGACLACDPGWNGTQCTEPCPPGRYGENCSQACPRCRRGEACQPGTGVCLSCEAGLSGARCELPCPSGSFGEGCLSHCPTCYNGSCDPVSGACLCQAGYWGTSCNQTCPDGSHGPNCSESCRCLGVTCHPLSGECPWGHQNRGALLAGILAPLLCLLLLLFWCYCCYRSGATDATDRVGAAASTEGDPIFRVKHHTLGALAGLTSTWPCFSLRGYKFPRVTVSHHDGELPFSPSFLEPPSALWPSDSFSSFDTDENEAPLPAGQAPGDTELQPRHLLPTEEEPSGAFAIPRTSSLAKAKRPSVSFAEGTRFGPQSLPGSAETLGPVWKPKGPWGGWARGGSTEQPPVATDGLEQQEMVVGAAAEEDPLGPCYENVEAARGCPYKPSPRSTPRGSQKWLAGSRHVAQRVEALEAASKAHGQAPTTIYVTVGRAGASSDGPVQAVLRRLGSLQRPRGASKGEAKPRQSLEGLRKPPRRTKPSQEEGGTPEAAGPGGHAGEDTPEELREGQPALSREEEEEEEEEEEAGEIRGPEAAGGEASEETPTGEEEQEPKYENVCGRPRGSLCLPRPPSPPEAQSPLEKV</sequence>
<protein>
    <recommendedName>
        <fullName evidence="7">EGF-like domain-containing protein</fullName>
    </recommendedName>
</protein>
<feature type="compositionally biased region" description="Acidic residues" evidence="6">
    <location>
        <begin position="863"/>
        <end position="874"/>
    </location>
</feature>
<dbReference type="PRINTS" id="PR00011">
    <property type="entry name" value="EGFLAMININ"/>
</dbReference>
<organism evidence="8 9">
    <name type="scientific">Phrynocephalus forsythii</name>
    <dbReference type="NCBI Taxonomy" id="171643"/>
    <lineage>
        <taxon>Eukaryota</taxon>
        <taxon>Metazoa</taxon>
        <taxon>Chordata</taxon>
        <taxon>Craniata</taxon>
        <taxon>Vertebrata</taxon>
        <taxon>Euteleostomi</taxon>
        <taxon>Lepidosauria</taxon>
        <taxon>Squamata</taxon>
        <taxon>Bifurcata</taxon>
        <taxon>Unidentata</taxon>
        <taxon>Episquamata</taxon>
        <taxon>Toxicofera</taxon>
        <taxon>Iguania</taxon>
        <taxon>Acrodonta</taxon>
        <taxon>Agamidae</taxon>
        <taxon>Agaminae</taxon>
        <taxon>Phrynocephalus</taxon>
    </lineage>
</organism>
<feature type="region of interest" description="Disordered" evidence="6">
    <location>
        <begin position="596"/>
        <end position="621"/>
    </location>
</feature>
<dbReference type="InterPro" id="IPR000742">
    <property type="entry name" value="EGF"/>
</dbReference>
<name>A0A9Q1ASJ6_9SAUR</name>
<evidence type="ECO:0000256" key="6">
    <source>
        <dbReference type="SAM" id="MobiDB-lite"/>
    </source>
</evidence>
<dbReference type="PROSITE" id="PS50026">
    <property type="entry name" value="EGF_3"/>
    <property type="match status" value="1"/>
</dbReference>
<evidence type="ECO:0000256" key="2">
    <source>
        <dbReference type="ARBA" id="ARBA00022729"/>
    </source>
</evidence>
<comment type="caution">
    <text evidence="5">Lacks conserved residue(s) required for the propagation of feature annotation.</text>
</comment>
<comment type="caution">
    <text evidence="8">The sequence shown here is derived from an EMBL/GenBank/DDBJ whole genome shotgun (WGS) entry which is preliminary data.</text>
</comment>
<dbReference type="SMART" id="SM00180">
    <property type="entry name" value="EGF_Lam"/>
    <property type="match status" value="3"/>
</dbReference>
<feature type="region of interest" description="Disordered" evidence="6">
    <location>
        <begin position="655"/>
        <end position="697"/>
    </location>
</feature>
<keyword evidence="2" id="KW-0732">Signal</keyword>
<evidence type="ECO:0000313" key="9">
    <source>
        <dbReference type="Proteomes" id="UP001142489"/>
    </source>
</evidence>
<keyword evidence="4 5" id="KW-1015">Disulfide bond</keyword>
<dbReference type="AlphaFoldDB" id="A0A9Q1ASJ6"/>
<dbReference type="Pfam" id="PF00053">
    <property type="entry name" value="EGF_laminin"/>
    <property type="match status" value="2"/>
</dbReference>
<dbReference type="PROSITE" id="PS00022">
    <property type="entry name" value="EGF_1"/>
    <property type="match status" value="4"/>
</dbReference>
<feature type="compositionally biased region" description="Basic and acidic residues" evidence="6">
    <location>
        <begin position="845"/>
        <end position="855"/>
    </location>
</feature>
<dbReference type="InterPro" id="IPR042635">
    <property type="entry name" value="MEGF10/SREC1/2-like"/>
</dbReference>
<keyword evidence="3" id="KW-0677">Repeat</keyword>
<dbReference type="GO" id="GO:0007157">
    <property type="term" value="P:heterophilic cell-cell adhesion via plasma membrane cell adhesion molecules"/>
    <property type="evidence" value="ECO:0007669"/>
    <property type="project" value="TreeGrafter"/>
</dbReference>
<feature type="disulfide bond" evidence="5">
    <location>
        <begin position="311"/>
        <end position="320"/>
    </location>
</feature>
<dbReference type="Gene3D" id="2.170.300.10">
    <property type="entry name" value="Tie2 ligand-binding domain superfamily"/>
    <property type="match status" value="2"/>
</dbReference>